<dbReference type="GO" id="GO:0034551">
    <property type="term" value="P:mitochondrial respiratory chain complex III assembly"/>
    <property type="evidence" value="ECO:0007669"/>
    <property type="project" value="InterPro"/>
</dbReference>
<reference evidence="2" key="2">
    <citation type="submission" date="2010-04" db="EMBL/GenBank/DDBJ databases">
        <authorList>
            <person name="Buell R."/>
            <person name="Hamilton J."/>
            <person name="Hostetler J."/>
        </authorList>
    </citation>
    <scope>NUCLEOTIDE SEQUENCE [LARGE SCALE GENOMIC DNA]</scope>
    <source>
        <strain evidence="2">DAOM:BR144</strain>
    </source>
</reference>
<reference evidence="1" key="3">
    <citation type="submission" date="2015-02" db="UniProtKB">
        <authorList>
            <consortium name="EnsemblProtists"/>
        </authorList>
    </citation>
    <scope>IDENTIFICATION</scope>
    <source>
        <strain evidence="1">DAOM BR144</strain>
    </source>
</reference>
<dbReference type="InterPro" id="IPR027858">
    <property type="entry name" value="BRAWNIN"/>
</dbReference>
<dbReference type="Proteomes" id="UP000019132">
    <property type="component" value="Unassembled WGS sequence"/>
</dbReference>
<name>K3XAV8_GLOUD</name>
<accession>K3XAV8</accession>
<dbReference type="GO" id="GO:0005739">
    <property type="term" value="C:mitochondrion"/>
    <property type="evidence" value="ECO:0007669"/>
    <property type="project" value="GOC"/>
</dbReference>
<dbReference type="InParanoid" id="K3XAV8"/>
<dbReference type="AlphaFoldDB" id="K3XAV8"/>
<dbReference type="eggNOG" id="ENOG502R8Y2">
    <property type="taxonomic scope" value="Eukaryota"/>
</dbReference>
<organism evidence="1 2">
    <name type="scientific">Globisporangium ultimum (strain ATCC 200006 / CBS 805.95 / DAOM BR144)</name>
    <name type="common">Pythium ultimum</name>
    <dbReference type="NCBI Taxonomy" id="431595"/>
    <lineage>
        <taxon>Eukaryota</taxon>
        <taxon>Sar</taxon>
        <taxon>Stramenopiles</taxon>
        <taxon>Oomycota</taxon>
        <taxon>Peronosporomycetes</taxon>
        <taxon>Pythiales</taxon>
        <taxon>Pythiaceae</taxon>
        <taxon>Globisporangium</taxon>
    </lineage>
</organism>
<dbReference type="EMBL" id="GL376565">
    <property type="status" value="NOT_ANNOTATED_CDS"/>
    <property type="molecule type" value="Genomic_DNA"/>
</dbReference>
<dbReference type="EnsemblProtists" id="PYU1_T014357">
    <property type="protein sequence ID" value="PYU1_T014357"/>
    <property type="gene ID" value="PYU1_G014327"/>
</dbReference>
<sequence>MKIGVKQYAILFSATMGSLFTGSSVMHAILKPDLTIPDLADNDDNDRKERQ</sequence>
<protein>
    <submittedName>
        <fullName evidence="1">Uncharacterized protein</fullName>
    </submittedName>
</protein>
<dbReference type="Pfam" id="PF14990">
    <property type="entry name" value="DUF4516"/>
    <property type="match status" value="1"/>
</dbReference>
<proteinExistence type="predicted"/>
<dbReference type="HOGENOM" id="CLU_214609_0_0_1"/>
<keyword evidence="2" id="KW-1185">Reference proteome</keyword>
<evidence type="ECO:0000313" key="2">
    <source>
        <dbReference type="Proteomes" id="UP000019132"/>
    </source>
</evidence>
<dbReference type="VEuPathDB" id="FungiDB:PYU1_G014327"/>
<reference evidence="2" key="1">
    <citation type="journal article" date="2010" name="Genome Biol.">
        <title>Genome sequence of the necrotrophic plant pathogen Pythium ultimum reveals original pathogenicity mechanisms and effector repertoire.</title>
        <authorList>
            <person name="Levesque C.A."/>
            <person name="Brouwer H."/>
            <person name="Cano L."/>
            <person name="Hamilton J.P."/>
            <person name="Holt C."/>
            <person name="Huitema E."/>
            <person name="Raffaele S."/>
            <person name="Robideau G.P."/>
            <person name="Thines M."/>
            <person name="Win J."/>
            <person name="Zerillo M.M."/>
            <person name="Beakes G.W."/>
            <person name="Boore J.L."/>
            <person name="Busam D."/>
            <person name="Dumas B."/>
            <person name="Ferriera S."/>
            <person name="Fuerstenberg S.I."/>
            <person name="Gachon C.M."/>
            <person name="Gaulin E."/>
            <person name="Govers F."/>
            <person name="Grenville-Briggs L."/>
            <person name="Horner N."/>
            <person name="Hostetler J."/>
            <person name="Jiang R.H."/>
            <person name="Johnson J."/>
            <person name="Krajaejun T."/>
            <person name="Lin H."/>
            <person name="Meijer H.J."/>
            <person name="Moore B."/>
            <person name="Morris P."/>
            <person name="Phuntmart V."/>
            <person name="Puiu D."/>
            <person name="Shetty J."/>
            <person name="Stajich J.E."/>
            <person name="Tripathy S."/>
            <person name="Wawra S."/>
            <person name="van West P."/>
            <person name="Whitty B.R."/>
            <person name="Coutinho P.M."/>
            <person name="Henrissat B."/>
            <person name="Martin F."/>
            <person name="Thomas P.D."/>
            <person name="Tyler B.M."/>
            <person name="De Vries R.P."/>
            <person name="Kamoun S."/>
            <person name="Yandell M."/>
            <person name="Tisserat N."/>
            <person name="Buell C.R."/>
        </authorList>
    </citation>
    <scope>NUCLEOTIDE SEQUENCE</scope>
    <source>
        <strain evidence="2">DAOM:BR144</strain>
    </source>
</reference>
<evidence type="ECO:0000313" key="1">
    <source>
        <dbReference type="EnsemblProtists" id="PYU1_T014357"/>
    </source>
</evidence>